<dbReference type="Proteomes" id="UP000070299">
    <property type="component" value="Unassembled WGS sequence"/>
</dbReference>
<organism evidence="1 2">
    <name type="scientific">Paraglaciecola hydrolytica</name>
    <dbReference type="NCBI Taxonomy" id="1799789"/>
    <lineage>
        <taxon>Bacteria</taxon>
        <taxon>Pseudomonadati</taxon>
        <taxon>Pseudomonadota</taxon>
        <taxon>Gammaproteobacteria</taxon>
        <taxon>Alteromonadales</taxon>
        <taxon>Alteromonadaceae</taxon>
        <taxon>Paraglaciecola</taxon>
    </lineage>
</organism>
<accession>A0A148KND3</accession>
<dbReference type="RefSeq" id="WP_068379463.1">
    <property type="nucleotide sequence ID" value="NZ_LSNE01000009.1"/>
</dbReference>
<evidence type="ECO:0000313" key="1">
    <source>
        <dbReference type="EMBL" id="KXI27836.1"/>
    </source>
</evidence>
<keyword evidence="2" id="KW-1185">Reference proteome</keyword>
<sequence>MPSILCSKKAYWALFYGVIAIVMTSCQKADRISPAKLSIEWQIDESGETPSTPLFTRITGTIDTAETQPPLKLKLHLTKSMDSLDYLALHLNGKLLFSQSYYGAYIEGLCINPTIVSPVFFIGSQDERVGIYYHHVLGINQQQQWQTSSLPGSQDDSIIESYVTCKNGQNSDWKTYKQGNGQPCTCTFEHDIFASSEKEKWLSVLPENLDKANPLPADFVTGEPSTLELKLIEQQDEINQLIVNALSDDSYQTSRFKLGTHTFINLVLEQDVYENLGLSLIQIDQLWYAWTLAGDSSKGFHPIRDISLLGDGKLEMQMCISDCDWRGQEALVELDLKQLSVRYIESAND</sequence>
<name>A0A148KND3_9ALTE</name>
<dbReference type="EMBL" id="LSNE01000009">
    <property type="protein sequence ID" value="KXI27836.1"/>
    <property type="molecule type" value="Genomic_DNA"/>
</dbReference>
<reference evidence="2" key="1">
    <citation type="submission" date="2016-02" db="EMBL/GenBank/DDBJ databases">
        <authorList>
            <person name="Schultz-Johansen M."/>
            <person name="Glaring M.A."/>
            <person name="Bech P.K."/>
            <person name="Stougaard P."/>
        </authorList>
    </citation>
    <scope>NUCLEOTIDE SEQUENCE [LARGE SCALE GENOMIC DNA]</scope>
    <source>
        <strain evidence="2">S66</strain>
    </source>
</reference>
<evidence type="ECO:0000313" key="2">
    <source>
        <dbReference type="Proteomes" id="UP000070299"/>
    </source>
</evidence>
<protein>
    <submittedName>
        <fullName evidence="1">Uncharacterized protein</fullName>
    </submittedName>
</protein>
<gene>
    <name evidence="1" type="ORF">AX660_20130</name>
</gene>
<proteinExistence type="predicted"/>
<dbReference type="OrthoDB" id="5741560at2"/>
<comment type="caution">
    <text evidence="1">The sequence shown here is derived from an EMBL/GenBank/DDBJ whole genome shotgun (WGS) entry which is preliminary data.</text>
</comment>
<dbReference type="AlphaFoldDB" id="A0A148KND3"/>